<dbReference type="InterPro" id="IPR015421">
    <property type="entry name" value="PyrdxlP-dep_Trfase_major"/>
</dbReference>
<sequence>MIDFASELARLKKEKRFRRLPLIEARRGPYIKIAGRWLLNLSSNDYMGLSERLSLKEILNGLENLPSGAGAARLLSGNHELYQLLEEKLGHLYGKKALIFSSGYHANIGIISALAGRKDIIFADKLVHASIIDGIRLSSSRFFRYPHNDLKALSKLLEDHRFNHKRAFIVTESLFSMDGDLCPLKELVELKKKFEAFLILDEAHAIGVYGQKGLGLAEEYSLLKEVDLIIGTFGKALGSYGAFAVAEEEVIDVLINKARSFIFTTALPPVIVAANLKAVSLLPELENERQKLRALAFWFRESLGLSGDSPIVPIILGENERALAASEKLFETGFFVPAIRPPTVPQGTARLRVSLTAQMEKDALFPLVDFVGDLCKTL</sequence>
<evidence type="ECO:0000256" key="11">
    <source>
        <dbReference type="ARBA" id="ARBA00047715"/>
    </source>
</evidence>
<dbReference type="AlphaFoldDB" id="A0A177EBR9"/>
<evidence type="ECO:0000256" key="8">
    <source>
        <dbReference type="ARBA" id="ARBA00022898"/>
    </source>
</evidence>
<dbReference type="InterPro" id="IPR001917">
    <property type="entry name" value="Aminotrans_II_pyridoxalP_BS"/>
</dbReference>
<protein>
    <recommendedName>
        <fullName evidence="5">8-amino-7-oxononanoate synthase</fullName>
        <ecNumber evidence="5">2.3.1.47</ecNumber>
    </recommendedName>
    <alternativeName>
        <fullName evidence="9">7-keto-8-amino-pelargonic acid synthase</fullName>
    </alternativeName>
    <alternativeName>
        <fullName evidence="10">8-amino-7-ketopelargonate synthase</fullName>
    </alternativeName>
</protein>
<keyword evidence="15" id="KW-1185">Reference proteome</keyword>
<comment type="caution">
    <text evidence="14">The sequence shown here is derived from an EMBL/GenBank/DDBJ whole genome shotgun (WGS) entry which is preliminary data.</text>
</comment>
<evidence type="ECO:0000256" key="10">
    <source>
        <dbReference type="ARBA" id="ARBA00033381"/>
    </source>
</evidence>
<evidence type="ECO:0000313" key="14">
    <source>
        <dbReference type="EMBL" id="OAG28449.1"/>
    </source>
</evidence>
<gene>
    <name evidence="14" type="ORF">TH606_01735</name>
</gene>
<dbReference type="Pfam" id="PF00155">
    <property type="entry name" value="Aminotran_1_2"/>
    <property type="match status" value="1"/>
</dbReference>
<dbReference type="InterPro" id="IPR015424">
    <property type="entry name" value="PyrdxlP-dep_Trfase"/>
</dbReference>
<keyword evidence="8 12" id="KW-0663">Pyridoxal phosphate</keyword>
<evidence type="ECO:0000256" key="7">
    <source>
        <dbReference type="ARBA" id="ARBA00022756"/>
    </source>
</evidence>
<comment type="similarity">
    <text evidence="3">Belongs to the class-II pyridoxal-phosphate-dependent aminotransferase family. BioF subfamily.</text>
</comment>
<evidence type="ECO:0000259" key="13">
    <source>
        <dbReference type="Pfam" id="PF00155"/>
    </source>
</evidence>
<accession>A0A177EBR9</accession>
<organism evidence="14 15">
    <name type="scientific">Thermodesulfatator autotrophicus</name>
    <dbReference type="NCBI Taxonomy" id="1795632"/>
    <lineage>
        <taxon>Bacteria</taxon>
        <taxon>Pseudomonadati</taxon>
        <taxon>Thermodesulfobacteriota</taxon>
        <taxon>Thermodesulfobacteria</taxon>
        <taxon>Thermodesulfobacteriales</taxon>
        <taxon>Thermodesulfatatoraceae</taxon>
        <taxon>Thermodesulfatator</taxon>
    </lineage>
</organism>
<dbReference type="OrthoDB" id="9807157at2"/>
<evidence type="ECO:0000256" key="5">
    <source>
        <dbReference type="ARBA" id="ARBA00013187"/>
    </source>
</evidence>
<dbReference type="GO" id="GO:0030170">
    <property type="term" value="F:pyridoxal phosphate binding"/>
    <property type="evidence" value="ECO:0007669"/>
    <property type="project" value="InterPro"/>
</dbReference>
<dbReference type="RefSeq" id="WP_068540969.1">
    <property type="nucleotide sequence ID" value="NZ_LSFI01000005.1"/>
</dbReference>
<dbReference type="SUPFAM" id="SSF53383">
    <property type="entry name" value="PLP-dependent transferases"/>
    <property type="match status" value="1"/>
</dbReference>
<dbReference type="Gene3D" id="3.90.1150.10">
    <property type="entry name" value="Aspartate Aminotransferase, domain 1"/>
    <property type="match status" value="1"/>
</dbReference>
<proteinExistence type="inferred from homology"/>
<dbReference type="PROSITE" id="PS00599">
    <property type="entry name" value="AA_TRANSFER_CLASS_2"/>
    <property type="match status" value="1"/>
</dbReference>
<reference evidence="14 15" key="1">
    <citation type="submission" date="2016-02" db="EMBL/GenBank/DDBJ databases">
        <title>Draft genome sequence of Thermodesulfatator sp. S606.</title>
        <authorList>
            <person name="Lai Q."/>
            <person name="Cao J."/>
            <person name="Dupont S."/>
            <person name="Shao Z."/>
            <person name="Jebbar M."/>
            <person name="Alain K."/>
        </authorList>
    </citation>
    <scope>NUCLEOTIDE SEQUENCE [LARGE SCALE GENOMIC DNA]</scope>
    <source>
        <strain evidence="14 15">S606</strain>
    </source>
</reference>
<dbReference type="Proteomes" id="UP000076964">
    <property type="component" value="Unassembled WGS sequence"/>
</dbReference>
<dbReference type="GO" id="GO:0009102">
    <property type="term" value="P:biotin biosynthetic process"/>
    <property type="evidence" value="ECO:0007669"/>
    <property type="project" value="UniProtKB-KW"/>
</dbReference>
<feature type="domain" description="Aminotransferase class I/classII large" evidence="13">
    <location>
        <begin position="38"/>
        <end position="365"/>
    </location>
</feature>
<evidence type="ECO:0000256" key="9">
    <source>
        <dbReference type="ARBA" id="ARBA00032610"/>
    </source>
</evidence>
<dbReference type="PANTHER" id="PTHR13693:SF100">
    <property type="entry name" value="8-AMINO-7-OXONONANOATE SYNTHASE"/>
    <property type="match status" value="1"/>
</dbReference>
<keyword evidence="7" id="KW-0093">Biotin biosynthesis</keyword>
<evidence type="ECO:0000256" key="2">
    <source>
        <dbReference type="ARBA" id="ARBA00004746"/>
    </source>
</evidence>
<dbReference type="STRING" id="1795632.TH606_01735"/>
<dbReference type="Gene3D" id="3.40.640.10">
    <property type="entry name" value="Type I PLP-dependent aspartate aminotransferase-like (Major domain)"/>
    <property type="match status" value="1"/>
</dbReference>
<keyword evidence="6" id="KW-0808">Transferase</keyword>
<dbReference type="GO" id="GO:0008710">
    <property type="term" value="F:8-amino-7-oxononanoate synthase activity"/>
    <property type="evidence" value="ECO:0007669"/>
    <property type="project" value="UniProtKB-EC"/>
</dbReference>
<comment type="subunit">
    <text evidence="4">Homodimer.</text>
</comment>
<dbReference type="PANTHER" id="PTHR13693">
    <property type="entry name" value="CLASS II AMINOTRANSFERASE/8-AMINO-7-OXONONANOATE SYNTHASE"/>
    <property type="match status" value="1"/>
</dbReference>
<evidence type="ECO:0000256" key="6">
    <source>
        <dbReference type="ARBA" id="ARBA00022679"/>
    </source>
</evidence>
<dbReference type="EMBL" id="LSFI01000005">
    <property type="protein sequence ID" value="OAG28449.1"/>
    <property type="molecule type" value="Genomic_DNA"/>
</dbReference>
<dbReference type="InterPro" id="IPR050087">
    <property type="entry name" value="AON_synthase_class-II"/>
</dbReference>
<evidence type="ECO:0000313" key="15">
    <source>
        <dbReference type="Proteomes" id="UP000076964"/>
    </source>
</evidence>
<dbReference type="InterPro" id="IPR015422">
    <property type="entry name" value="PyrdxlP-dep_Trfase_small"/>
</dbReference>
<comment type="cofactor">
    <cofactor evidence="1 12">
        <name>pyridoxal 5'-phosphate</name>
        <dbReference type="ChEBI" id="CHEBI:597326"/>
    </cofactor>
</comment>
<dbReference type="EC" id="2.3.1.47" evidence="5"/>
<evidence type="ECO:0000256" key="3">
    <source>
        <dbReference type="ARBA" id="ARBA00010008"/>
    </source>
</evidence>
<evidence type="ECO:0000256" key="4">
    <source>
        <dbReference type="ARBA" id="ARBA00011738"/>
    </source>
</evidence>
<dbReference type="InterPro" id="IPR004839">
    <property type="entry name" value="Aminotransferase_I/II_large"/>
</dbReference>
<name>A0A177EBR9_9BACT</name>
<evidence type="ECO:0000256" key="12">
    <source>
        <dbReference type="RuleBase" id="RU003693"/>
    </source>
</evidence>
<dbReference type="CDD" id="cd06454">
    <property type="entry name" value="KBL_like"/>
    <property type="match status" value="1"/>
</dbReference>
<comment type="pathway">
    <text evidence="2">Cofactor biosynthesis; biotin biosynthesis.</text>
</comment>
<evidence type="ECO:0000256" key="1">
    <source>
        <dbReference type="ARBA" id="ARBA00001933"/>
    </source>
</evidence>
<comment type="catalytic activity">
    <reaction evidence="11">
        <text>6-carboxyhexanoyl-[ACP] + L-alanine + H(+) = (8S)-8-amino-7-oxononanoate + holo-[ACP] + CO2</text>
        <dbReference type="Rhea" id="RHEA:42288"/>
        <dbReference type="Rhea" id="RHEA-COMP:9685"/>
        <dbReference type="Rhea" id="RHEA-COMP:9955"/>
        <dbReference type="ChEBI" id="CHEBI:15378"/>
        <dbReference type="ChEBI" id="CHEBI:16526"/>
        <dbReference type="ChEBI" id="CHEBI:57972"/>
        <dbReference type="ChEBI" id="CHEBI:64479"/>
        <dbReference type="ChEBI" id="CHEBI:78846"/>
        <dbReference type="ChEBI" id="CHEBI:149468"/>
        <dbReference type="EC" id="2.3.1.47"/>
    </reaction>
</comment>